<gene>
    <name evidence="2" type="ORF">GKA01_11310</name>
</gene>
<protein>
    <submittedName>
        <fullName evidence="2">Uncharacterized protein</fullName>
    </submittedName>
</protein>
<dbReference type="EMBL" id="BJVA01000005">
    <property type="protein sequence ID" value="GEK95934.1"/>
    <property type="molecule type" value="Genomic_DNA"/>
</dbReference>
<dbReference type="Proteomes" id="UP000321079">
    <property type="component" value="Unassembled WGS sequence"/>
</dbReference>
<dbReference type="OrthoDB" id="8482210at2"/>
<sequence>MSEAMGKPIPPREPDGQFACFQTWVNKAASWIGGTNSACWDAQGRRCRIGADFMRADKEGTFPVSYWYGEGDQTPAEQRKSRRTVERRRRSGWL</sequence>
<evidence type="ECO:0000313" key="3">
    <source>
        <dbReference type="Proteomes" id="UP000321079"/>
    </source>
</evidence>
<dbReference type="RefSeq" id="WP_146860050.1">
    <property type="nucleotide sequence ID" value="NZ_BARK01000029.1"/>
</dbReference>
<name>A0A511B6F4_9PROT</name>
<accession>A0A511B6F4</accession>
<feature type="region of interest" description="Disordered" evidence="1">
    <location>
        <begin position="69"/>
        <end position="94"/>
    </location>
</feature>
<keyword evidence="3" id="KW-1185">Reference proteome</keyword>
<organism evidence="2 3">
    <name type="scientific">Gluconobacter kanchanaburiensis NBRC 103587</name>
    <dbReference type="NCBI Taxonomy" id="1307948"/>
    <lineage>
        <taxon>Bacteria</taxon>
        <taxon>Pseudomonadati</taxon>
        <taxon>Pseudomonadota</taxon>
        <taxon>Alphaproteobacteria</taxon>
        <taxon>Acetobacterales</taxon>
        <taxon>Acetobacteraceae</taxon>
        <taxon>Gluconobacter</taxon>
    </lineage>
</organism>
<dbReference type="AlphaFoldDB" id="A0A511B6F4"/>
<feature type="compositionally biased region" description="Basic residues" evidence="1">
    <location>
        <begin position="80"/>
        <end position="94"/>
    </location>
</feature>
<comment type="caution">
    <text evidence="2">The sequence shown here is derived from an EMBL/GenBank/DDBJ whole genome shotgun (WGS) entry which is preliminary data.</text>
</comment>
<evidence type="ECO:0000313" key="2">
    <source>
        <dbReference type="EMBL" id="GEK95934.1"/>
    </source>
</evidence>
<proteinExistence type="predicted"/>
<reference evidence="2 3" key="1">
    <citation type="submission" date="2019-07" db="EMBL/GenBank/DDBJ databases">
        <title>Whole genome shotgun sequence of Gluconobacter kanchanaburiensis NBRC 103587.</title>
        <authorList>
            <person name="Hosoyama A."/>
            <person name="Uohara A."/>
            <person name="Ohji S."/>
            <person name="Ichikawa N."/>
        </authorList>
    </citation>
    <scope>NUCLEOTIDE SEQUENCE [LARGE SCALE GENOMIC DNA]</scope>
    <source>
        <strain evidence="2 3">NBRC 103587</strain>
    </source>
</reference>
<evidence type="ECO:0000256" key="1">
    <source>
        <dbReference type="SAM" id="MobiDB-lite"/>
    </source>
</evidence>